<dbReference type="AlphaFoldDB" id="A0A397GJD3"/>
<keyword evidence="2" id="KW-1185">Reference proteome</keyword>
<proteinExistence type="predicted"/>
<reference evidence="1 2" key="1">
    <citation type="submission" date="2018-08" db="EMBL/GenBank/DDBJ databases">
        <title>Genome and evolution of the arbuscular mycorrhizal fungus Diversispora epigaea (formerly Glomus versiforme) and its bacterial endosymbionts.</title>
        <authorList>
            <person name="Sun X."/>
            <person name="Fei Z."/>
            <person name="Harrison M."/>
        </authorList>
    </citation>
    <scope>NUCLEOTIDE SEQUENCE [LARGE SCALE GENOMIC DNA]</scope>
    <source>
        <strain evidence="1 2">IT104</strain>
    </source>
</reference>
<dbReference type="Proteomes" id="UP000266861">
    <property type="component" value="Unassembled WGS sequence"/>
</dbReference>
<accession>A0A397GJD3</accession>
<dbReference type="OrthoDB" id="76676at2759"/>
<evidence type="ECO:0000313" key="2">
    <source>
        <dbReference type="Proteomes" id="UP000266861"/>
    </source>
</evidence>
<gene>
    <name evidence="1" type="ORF">Glove_529g39</name>
</gene>
<name>A0A397GJD3_9GLOM</name>
<comment type="caution">
    <text evidence="1">The sequence shown here is derived from an EMBL/GenBank/DDBJ whole genome shotgun (WGS) entry which is preliminary data.</text>
</comment>
<protein>
    <submittedName>
        <fullName evidence="1">Uncharacterized protein</fullName>
    </submittedName>
</protein>
<evidence type="ECO:0000313" key="1">
    <source>
        <dbReference type="EMBL" id="RHZ49163.1"/>
    </source>
</evidence>
<dbReference type="EMBL" id="PQFF01000454">
    <property type="protein sequence ID" value="RHZ49163.1"/>
    <property type="molecule type" value="Genomic_DNA"/>
</dbReference>
<organism evidence="1 2">
    <name type="scientific">Diversispora epigaea</name>
    <dbReference type="NCBI Taxonomy" id="1348612"/>
    <lineage>
        <taxon>Eukaryota</taxon>
        <taxon>Fungi</taxon>
        <taxon>Fungi incertae sedis</taxon>
        <taxon>Mucoromycota</taxon>
        <taxon>Glomeromycotina</taxon>
        <taxon>Glomeromycetes</taxon>
        <taxon>Diversisporales</taxon>
        <taxon>Diversisporaceae</taxon>
        <taxon>Diversispora</taxon>
    </lineage>
</organism>
<sequence>MDTSEYQTSSIIGIKRTRSSEPKISTSNLIRECEVRNLILSRKLQVRDLIQFFKSKLKEEPRNKERLISITKDIAAYKEGYLVLKNNYHILFIMEINEIIDGGFYW</sequence>